<comment type="caution">
    <text evidence="2">The sequence shown here is derived from an EMBL/GenBank/DDBJ whole genome shotgun (WGS) entry which is preliminary data.</text>
</comment>
<dbReference type="AlphaFoldDB" id="A0A7J6TTV6"/>
<sequence>MAFILKFLISALLVSSVFSKRILDGKYASDIDSEDFMVVFIVNRLNGAQTVDVIYRCDQDYGGVAGPFPMRPGSDSNEYIIGVGSAASLHTEIRDLCSNSVALADGDLLTLKKNSDGPSKTWSDEEYSPLSYYGNIQPIFTCKGTTMRFGSLELLREKSDFPFVEYIVGEDWELAYWQSFIYKVGQVCGKDLHPDDFLYMLHATHNKVATTLEGEYIDLTVT</sequence>
<evidence type="ECO:0000313" key="2">
    <source>
        <dbReference type="EMBL" id="KAF4748819.1"/>
    </source>
</evidence>
<proteinExistence type="predicted"/>
<name>A0A7J6TTV6_PEROL</name>
<gene>
    <name evidence="2" type="ORF">FOZ62_031033</name>
</gene>
<reference evidence="2 3" key="1">
    <citation type="submission" date="2020-04" db="EMBL/GenBank/DDBJ databases">
        <title>Perkinsus olseni comparative genomics.</title>
        <authorList>
            <person name="Bogema D.R."/>
        </authorList>
    </citation>
    <scope>NUCLEOTIDE SEQUENCE [LARGE SCALE GENOMIC DNA]</scope>
    <source>
        <strain evidence="2">ATCC PRA-205</strain>
    </source>
</reference>
<dbReference type="Proteomes" id="UP000574390">
    <property type="component" value="Unassembled WGS sequence"/>
</dbReference>
<keyword evidence="1" id="KW-0732">Signal</keyword>
<feature type="signal peptide" evidence="1">
    <location>
        <begin position="1"/>
        <end position="19"/>
    </location>
</feature>
<feature type="chain" id="PRO_5029863164" evidence="1">
    <location>
        <begin position="20"/>
        <end position="222"/>
    </location>
</feature>
<accession>A0A7J6TTV6</accession>
<organism evidence="2 3">
    <name type="scientific">Perkinsus olseni</name>
    <name type="common">Perkinsus atlanticus</name>
    <dbReference type="NCBI Taxonomy" id="32597"/>
    <lineage>
        <taxon>Eukaryota</taxon>
        <taxon>Sar</taxon>
        <taxon>Alveolata</taxon>
        <taxon>Perkinsozoa</taxon>
        <taxon>Perkinsea</taxon>
        <taxon>Perkinsida</taxon>
        <taxon>Perkinsidae</taxon>
        <taxon>Perkinsus</taxon>
    </lineage>
</organism>
<evidence type="ECO:0000256" key="1">
    <source>
        <dbReference type="SAM" id="SignalP"/>
    </source>
</evidence>
<protein>
    <submittedName>
        <fullName evidence="2">Uncharacterized protein</fullName>
    </submittedName>
</protein>
<dbReference type="EMBL" id="JABANM010004715">
    <property type="protein sequence ID" value="KAF4748819.1"/>
    <property type="molecule type" value="Genomic_DNA"/>
</dbReference>
<evidence type="ECO:0000313" key="3">
    <source>
        <dbReference type="Proteomes" id="UP000574390"/>
    </source>
</evidence>